<dbReference type="Proteomes" id="UP000279562">
    <property type="component" value="Unassembled WGS sequence"/>
</dbReference>
<protein>
    <submittedName>
        <fullName evidence="1">Uncharacterized protein</fullName>
    </submittedName>
</protein>
<sequence length="97" mass="10753">MLFILHFLSGTGKDGRPKGASCRLNVCAAVLLRTDINRKNTLAGGTFALCQERGGSVNIYKQPAVRTLWVCALNTRDKRRKSKERSRAWQGANLFTA</sequence>
<keyword evidence="2" id="KW-1185">Reference proteome</keyword>
<dbReference type="AlphaFoldDB" id="A0A3P2A2F4"/>
<gene>
    <name evidence="1" type="ORF">EII33_10795</name>
</gene>
<evidence type="ECO:0000313" key="2">
    <source>
        <dbReference type="Proteomes" id="UP000279562"/>
    </source>
</evidence>
<name>A0A3P2A2F4_9BACE</name>
<organism evidence="1 2">
    <name type="scientific">Prevotella heparinolytica</name>
    <dbReference type="NCBI Taxonomy" id="28113"/>
    <lineage>
        <taxon>Bacteria</taxon>
        <taxon>Pseudomonadati</taxon>
        <taxon>Bacteroidota</taxon>
        <taxon>Bacteroidia</taxon>
        <taxon>Bacteroidales</taxon>
        <taxon>Bacteroidaceae</taxon>
        <taxon>Bacteroides</taxon>
    </lineage>
</organism>
<reference evidence="1 2" key="1">
    <citation type="submission" date="2018-11" db="EMBL/GenBank/DDBJ databases">
        <title>Genomes From Bacteria Associated with the Canine Oral Cavity: a Test Case for Automated Genome-Based Taxonomic Assignment.</title>
        <authorList>
            <person name="Coil D.A."/>
            <person name="Jospin G."/>
            <person name="Darling A.E."/>
            <person name="Wallis C."/>
            <person name="Davis I.J."/>
            <person name="Harris S."/>
            <person name="Eisen J.A."/>
            <person name="Holcombe L.J."/>
            <person name="O'Flynn C."/>
        </authorList>
    </citation>
    <scope>NUCLEOTIDE SEQUENCE [LARGE SCALE GENOMIC DNA]</scope>
    <source>
        <strain evidence="1 2">OH1047_COT-310</strain>
    </source>
</reference>
<dbReference type="GeneID" id="94549566"/>
<evidence type="ECO:0000313" key="1">
    <source>
        <dbReference type="EMBL" id="RRD89036.1"/>
    </source>
</evidence>
<dbReference type="EMBL" id="RQYF01000061">
    <property type="protein sequence ID" value="RRD89036.1"/>
    <property type="molecule type" value="Genomic_DNA"/>
</dbReference>
<proteinExistence type="predicted"/>
<dbReference type="RefSeq" id="WP_125239715.1">
    <property type="nucleotide sequence ID" value="NZ_CAACYH010000004.1"/>
</dbReference>
<comment type="caution">
    <text evidence="1">The sequence shown here is derived from an EMBL/GenBank/DDBJ whole genome shotgun (WGS) entry which is preliminary data.</text>
</comment>
<accession>A0A3P2A2F4</accession>